<keyword evidence="8" id="KW-0833">Ubl conjugation pathway</keyword>
<comment type="subcellular location">
    <subcellularLocation>
        <location evidence="2">Cytoplasm</location>
    </subcellularLocation>
    <subcellularLocation>
        <location evidence="1">Nucleus</location>
    </subcellularLocation>
</comment>
<comment type="similarity">
    <text evidence="4">Belongs to the RING-box family.</text>
</comment>
<dbReference type="Proteomes" id="UP000292447">
    <property type="component" value="Chromosome I"/>
</dbReference>
<organism evidence="13 14">
    <name type="scientific">Metschnikowia aff. pulcherrima</name>
    <dbReference type="NCBI Taxonomy" id="2163413"/>
    <lineage>
        <taxon>Eukaryota</taxon>
        <taxon>Fungi</taxon>
        <taxon>Dikarya</taxon>
        <taxon>Ascomycota</taxon>
        <taxon>Saccharomycotina</taxon>
        <taxon>Pichiomycetes</taxon>
        <taxon>Metschnikowiaceae</taxon>
        <taxon>Metschnikowia</taxon>
    </lineage>
</organism>
<evidence type="ECO:0000259" key="12">
    <source>
        <dbReference type="PROSITE" id="PS50089"/>
    </source>
</evidence>
<keyword evidence="7 11" id="KW-0863">Zinc-finger</keyword>
<proteinExistence type="inferred from homology"/>
<evidence type="ECO:0000313" key="13">
    <source>
        <dbReference type="EMBL" id="QBM85717.1"/>
    </source>
</evidence>
<dbReference type="AlphaFoldDB" id="A0A4P6XE22"/>
<comment type="pathway">
    <text evidence="3">Protein modification; protein ubiquitination.</text>
</comment>
<gene>
    <name evidence="13" type="primary">MPUL0A03420</name>
    <name evidence="13" type="ORF">METSCH_A03420</name>
</gene>
<evidence type="ECO:0000256" key="4">
    <source>
        <dbReference type="ARBA" id="ARBA00009273"/>
    </source>
</evidence>
<evidence type="ECO:0000256" key="9">
    <source>
        <dbReference type="ARBA" id="ARBA00022833"/>
    </source>
</evidence>
<sequence>MNDEDRIEIDEPALSHGHDHVMENAEDQVPAEPVVAKKKPRFEVKKWTAVAFWSWDIVVDTCAICRNHLMEPCIECEPNAINNQADQCIAAWGTCNHAFHLHCIQRWLKLRAVCPLDNKDWTYQKFGT</sequence>
<feature type="domain" description="RING-type" evidence="12">
    <location>
        <begin position="62"/>
        <end position="118"/>
    </location>
</feature>
<dbReference type="STRING" id="2163413.A0A4P6XE22"/>
<dbReference type="Gene3D" id="3.30.40.10">
    <property type="entry name" value="Zinc/RING finger domain, C3HC4 (zinc finger)"/>
    <property type="match status" value="1"/>
</dbReference>
<evidence type="ECO:0000313" key="14">
    <source>
        <dbReference type="Proteomes" id="UP000292447"/>
    </source>
</evidence>
<accession>A0A4P6XE22</accession>
<dbReference type="GO" id="GO:0005634">
    <property type="term" value="C:nucleus"/>
    <property type="evidence" value="ECO:0007669"/>
    <property type="project" value="UniProtKB-SubCell"/>
</dbReference>
<keyword evidence="10" id="KW-0539">Nucleus</keyword>
<dbReference type="PROSITE" id="PS50089">
    <property type="entry name" value="ZF_RING_2"/>
    <property type="match status" value="1"/>
</dbReference>
<name>A0A4P6XE22_9ASCO</name>
<evidence type="ECO:0000256" key="6">
    <source>
        <dbReference type="ARBA" id="ARBA00022723"/>
    </source>
</evidence>
<evidence type="ECO:0000256" key="10">
    <source>
        <dbReference type="ARBA" id="ARBA00023242"/>
    </source>
</evidence>
<keyword evidence="5" id="KW-0963">Cytoplasm</keyword>
<evidence type="ECO:0000256" key="8">
    <source>
        <dbReference type="ARBA" id="ARBA00022786"/>
    </source>
</evidence>
<evidence type="ECO:0000256" key="7">
    <source>
        <dbReference type="ARBA" id="ARBA00022771"/>
    </source>
</evidence>
<dbReference type="InterPro" id="IPR001841">
    <property type="entry name" value="Znf_RING"/>
</dbReference>
<keyword evidence="6" id="KW-0479">Metal-binding</keyword>
<dbReference type="FunFam" id="3.30.40.10:FF:000273">
    <property type="entry name" value="E3 ubiquitin-protein ligase RBX1"/>
    <property type="match status" value="1"/>
</dbReference>
<dbReference type="EMBL" id="CP034456">
    <property type="protein sequence ID" value="QBM85717.1"/>
    <property type="molecule type" value="Genomic_DNA"/>
</dbReference>
<protein>
    <submittedName>
        <fullName evidence="13">RING-box protein 1</fullName>
    </submittedName>
</protein>
<dbReference type="GO" id="GO:0005737">
    <property type="term" value="C:cytoplasm"/>
    <property type="evidence" value="ECO:0007669"/>
    <property type="project" value="UniProtKB-SubCell"/>
</dbReference>
<dbReference type="PANTHER" id="PTHR11210">
    <property type="entry name" value="RING BOX"/>
    <property type="match status" value="1"/>
</dbReference>
<evidence type="ECO:0000256" key="2">
    <source>
        <dbReference type="ARBA" id="ARBA00004496"/>
    </source>
</evidence>
<dbReference type="InterPro" id="IPR024766">
    <property type="entry name" value="Znf_RING_H2"/>
</dbReference>
<dbReference type="GO" id="GO:0008270">
    <property type="term" value="F:zinc ion binding"/>
    <property type="evidence" value="ECO:0007669"/>
    <property type="project" value="UniProtKB-KW"/>
</dbReference>
<evidence type="ECO:0000256" key="3">
    <source>
        <dbReference type="ARBA" id="ARBA00004906"/>
    </source>
</evidence>
<dbReference type="GO" id="GO:0031463">
    <property type="term" value="C:Cul3-RING ubiquitin ligase complex"/>
    <property type="evidence" value="ECO:0007669"/>
    <property type="project" value="UniProtKB-ARBA"/>
</dbReference>
<dbReference type="GO" id="GO:0051603">
    <property type="term" value="P:proteolysis involved in protein catabolic process"/>
    <property type="evidence" value="ECO:0007669"/>
    <property type="project" value="UniProtKB-ARBA"/>
</dbReference>
<keyword evidence="14" id="KW-1185">Reference proteome</keyword>
<dbReference type="Pfam" id="PF12678">
    <property type="entry name" value="zf-rbx1"/>
    <property type="match status" value="1"/>
</dbReference>
<evidence type="ECO:0000256" key="11">
    <source>
        <dbReference type="PROSITE-ProRule" id="PRU00175"/>
    </source>
</evidence>
<evidence type="ECO:0000256" key="5">
    <source>
        <dbReference type="ARBA" id="ARBA00022490"/>
    </source>
</evidence>
<dbReference type="InterPro" id="IPR051031">
    <property type="entry name" value="RING-box_E3_Ubiquitin_Ligase"/>
</dbReference>
<dbReference type="SUPFAM" id="SSF57850">
    <property type="entry name" value="RING/U-box"/>
    <property type="match status" value="1"/>
</dbReference>
<dbReference type="InterPro" id="IPR013083">
    <property type="entry name" value="Znf_RING/FYVE/PHD"/>
</dbReference>
<reference evidence="14" key="1">
    <citation type="submission" date="2019-03" db="EMBL/GenBank/DDBJ databases">
        <title>Snf2 controls pulcherriminic acid biosynthesis and connects pigmentation and antifungal activity of the yeast Metschnikowia pulcherrima.</title>
        <authorList>
            <person name="Gore-Lloyd D."/>
            <person name="Sumann I."/>
            <person name="Brachmann A.O."/>
            <person name="Schneeberger K."/>
            <person name="Ortiz-Merino R.A."/>
            <person name="Moreno-Beltran M."/>
            <person name="Schlaefli M."/>
            <person name="Kirner P."/>
            <person name="Santos Kron A."/>
            <person name="Wolfe K.H."/>
            <person name="Piel J."/>
            <person name="Ahrens C.H."/>
            <person name="Henk D."/>
            <person name="Freimoser F.M."/>
        </authorList>
    </citation>
    <scope>NUCLEOTIDE SEQUENCE [LARGE SCALE GENOMIC DNA]</scope>
    <source>
        <strain evidence="14">APC 1.2</strain>
    </source>
</reference>
<dbReference type="CDD" id="cd16485">
    <property type="entry name" value="mRING-H2-C3H2C2D_RBX1"/>
    <property type="match status" value="1"/>
</dbReference>
<dbReference type="UniPathway" id="UPA00143"/>
<dbReference type="GO" id="GO:0016567">
    <property type="term" value="P:protein ubiquitination"/>
    <property type="evidence" value="ECO:0007669"/>
    <property type="project" value="UniProtKB-UniPathway"/>
</dbReference>
<evidence type="ECO:0000256" key="1">
    <source>
        <dbReference type="ARBA" id="ARBA00004123"/>
    </source>
</evidence>
<keyword evidence="9" id="KW-0862">Zinc</keyword>